<dbReference type="GO" id="GO:0032040">
    <property type="term" value="C:small-subunit processome"/>
    <property type="evidence" value="ECO:0007669"/>
    <property type="project" value="InterPro"/>
</dbReference>
<name>M8CQP9_AEGTA</name>
<dbReference type="PANTHER" id="PTHR10894:SF14">
    <property type="entry name" value="EXPRESSED PROTEIN"/>
    <property type="match status" value="1"/>
</dbReference>
<dbReference type="PANTHER" id="PTHR10894">
    <property type="entry name" value="NUCLEOLAR PROTEIN 5 NUCLEOLAR PROTEIN NOP5 NOP58"/>
    <property type="match status" value="1"/>
</dbReference>
<dbReference type="AlphaFoldDB" id="M8CQP9"/>
<accession>M8CQP9</accession>
<evidence type="ECO:0000313" key="1">
    <source>
        <dbReference type="EnsemblPlants" id="EMT25986"/>
    </source>
</evidence>
<dbReference type="GO" id="GO:0030515">
    <property type="term" value="F:snoRNA binding"/>
    <property type="evidence" value="ECO:0007669"/>
    <property type="project" value="InterPro"/>
</dbReference>
<dbReference type="ExpressionAtlas" id="M8CQP9">
    <property type="expression patterns" value="baseline"/>
</dbReference>
<dbReference type="EnsemblPlants" id="EMT25986">
    <property type="protein sequence ID" value="EMT25986"/>
    <property type="gene ID" value="F775_02105"/>
</dbReference>
<organism evidence="1">
    <name type="scientific">Aegilops tauschii</name>
    <name type="common">Tausch's goatgrass</name>
    <name type="synonym">Aegilops squarrosa</name>
    <dbReference type="NCBI Taxonomy" id="37682"/>
    <lineage>
        <taxon>Eukaryota</taxon>
        <taxon>Viridiplantae</taxon>
        <taxon>Streptophyta</taxon>
        <taxon>Embryophyta</taxon>
        <taxon>Tracheophyta</taxon>
        <taxon>Spermatophyta</taxon>
        <taxon>Magnoliopsida</taxon>
        <taxon>Liliopsida</taxon>
        <taxon>Poales</taxon>
        <taxon>Poaceae</taxon>
        <taxon>BOP clade</taxon>
        <taxon>Pooideae</taxon>
        <taxon>Triticodae</taxon>
        <taxon>Triticeae</taxon>
        <taxon>Triticinae</taxon>
        <taxon>Aegilops</taxon>
    </lineage>
</organism>
<reference evidence="1" key="1">
    <citation type="submission" date="2015-06" db="UniProtKB">
        <authorList>
            <consortium name="EnsemblPlants"/>
        </authorList>
    </citation>
    <scope>IDENTIFICATION</scope>
</reference>
<dbReference type="InterPro" id="IPR045056">
    <property type="entry name" value="Nop56/Nop58"/>
</dbReference>
<dbReference type="GO" id="GO:0031428">
    <property type="term" value="C:box C/D methylation guide snoRNP complex"/>
    <property type="evidence" value="ECO:0007669"/>
    <property type="project" value="InterPro"/>
</dbReference>
<protein>
    <submittedName>
        <fullName evidence="1">Uncharacterized protein</fullName>
    </submittedName>
</protein>
<sequence length="159" mass="17940">MPPQTGYNVDTGVNKHLTEMITKSRRPGQELLVGKPEYKSIIETSLGIPCWHDELVMEVMWGLKRLLPGLVNEQIVATASVLFDCDAFEEKRSPGFRCIGRHLKKISGIESFKIICSREIDDSDEIESNHQTKTRHKDMLAVLVKKAKEAHEAELADVP</sequence>
<proteinExistence type="predicted"/>